<sequence>RTSSISNRYRQQQQQKEDKYKYNRSSDRSYHSYQRDINNSNSIHLQTSHHQRFNYNHQSVADHPRFSNVNTVSSPIKSLMDDSLNTSNYSQSITDYSDRSSITNINR</sequence>
<dbReference type="Proteomes" id="UP000681720">
    <property type="component" value="Unassembled WGS sequence"/>
</dbReference>
<feature type="compositionally biased region" description="Polar residues" evidence="1">
    <location>
        <begin position="1"/>
        <end position="10"/>
    </location>
</feature>
<organism evidence="2 3">
    <name type="scientific">Rotaria magnacalcarata</name>
    <dbReference type="NCBI Taxonomy" id="392030"/>
    <lineage>
        <taxon>Eukaryota</taxon>
        <taxon>Metazoa</taxon>
        <taxon>Spiralia</taxon>
        <taxon>Gnathifera</taxon>
        <taxon>Rotifera</taxon>
        <taxon>Eurotatoria</taxon>
        <taxon>Bdelloidea</taxon>
        <taxon>Philodinida</taxon>
        <taxon>Philodinidae</taxon>
        <taxon>Rotaria</taxon>
    </lineage>
</organism>
<comment type="caution">
    <text evidence="2">The sequence shown here is derived from an EMBL/GenBank/DDBJ whole genome shotgun (WGS) entry which is preliminary data.</text>
</comment>
<protein>
    <submittedName>
        <fullName evidence="2">Uncharacterized protein</fullName>
    </submittedName>
</protein>
<evidence type="ECO:0000313" key="2">
    <source>
        <dbReference type="EMBL" id="CAF5201969.1"/>
    </source>
</evidence>
<feature type="region of interest" description="Disordered" evidence="1">
    <location>
        <begin position="85"/>
        <end position="107"/>
    </location>
</feature>
<feature type="non-terminal residue" evidence="2">
    <location>
        <position position="107"/>
    </location>
</feature>
<feature type="non-terminal residue" evidence="2">
    <location>
        <position position="1"/>
    </location>
</feature>
<feature type="compositionally biased region" description="Basic and acidic residues" evidence="1">
    <location>
        <begin position="15"/>
        <end position="34"/>
    </location>
</feature>
<name>A0A8S3IL62_9BILA</name>
<evidence type="ECO:0000313" key="3">
    <source>
        <dbReference type="Proteomes" id="UP000681720"/>
    </source>
</evidence>
<reference evidence="2" key="1">
    <citation type="submission" date="2021-02" db="EMBL/GenBank/DDBJ databases">
        <authorList>
            <person name="Nowell W R."/>
        </authorList>
    </citation>
    <scope>NUCLEOTIDE SEQUENCE</scope>
</reference>
<proteinExistence type="predicted"/>
<gene>
    <name evidence="2" type="ORF">GIL414_LOCUS76907</name>
</gene>
<feature type="region of interest" description="Disordered" evidence="1">
    <location>
        <begin position="1"/>
        <end position="42"/>
    </location>
</feature>
<dbReference type="EMBL" id="CAJOBJ010346389">
    <property type="protein sequence ID" value="CAF5201969.1"/>
    <property type="molecule type" value="Genomic_DNA"/>
</dbReference>
<evidence type="ECO:0000256" key="1">
    <source>
        <dbReference type="SAM" id="MobiDB-lite"/>
    </source>
</evidence>
<accession>A0A8S3IL62</accession>
<dbReference type="AlphaFoldDB" id="A0A8S3IL62"/>